<protein>
    <submittedName>
        <fullName evidence="1">Uncharacterized protein</fullName>
    </submittedName>
</protein>
<reference evidence="1" key="1">
    <citation type="submission" date="2019-07" db="EMBL/GenBank/DDBJ databases">
        <title>Phylogenomic Reclassification of ATCC Bacillus Strains and Various Taxa within the Genus Bacillus.</title>
        <authorList>
            <person name="Riojas M.A."/>
            <person name="Frank A.M."/>
            <person name="Fenn S.L."/>
            <person name="King S.P."/>
            <person name="Brower S.M."/>
            <person name="Hazbon M.H."/>
        </authorList>
    </citation>
    <scope>NUCLEOTIDE SEQUENCE</scope>
    <source>
        <strain evidence="1">NR-12239</strain>
    </source>
</reference>
<sequence>MNADIMMYRGTLKKEKIQQVREDIINILAEHDLNYGEARMILENFESFLEEQTRILNVSSK</sequence>
<comment type="caution">
    <text evidence="1">The sequence shown here is derived from an EMBL/GenBank/DDBJ whole genome shotgun (WGS) entry which is preliminary data.</text>
</comment>
<organism evidence="1 2">
    <name type="scientific">Bacillus pseudomycoides</name>
    <dbReference type="NCBI Taxonomy" id="64104"/>
    <lineage>
        <taxon>Bacteria</taxon>
        <taxon>Bacillati</taxon>
        <taxon>Bacillota</taxon>
        <taxon>Bacilli</taxon>
        <taxon>Bacillales</taxon>
        <taxon>Bacillaceae</taxon>
        <taxon>Bacillus</taxon>
        <taxon>Bacillus cereus group</taxon>
    </lineage>
</organism>
<evidence type="ECO:0000313" key="2">
    <source>
        <dbReference type="Proteomes" id="UP001248134"/>
    </source>
</evidence>
<dbReference type="AlphaFoldDB" id="A0AAJ2DN27"/>
<gene>
    <name evidence="1" type="ORF">FOS08_21080</name>
</gene>
<evidence type="ECO:0000313" key="1">
    <source>
        <dbReference type="EMBL" id="MDR4328316.1"/>
    </source>
</evidence>
<dbReference type="EMBL" id="VLYX01000029">
    <property type="protein sequence ID" value="MDR4328316.1"/>
    <property type="molecule type" value="Genomic_DNA"/>
</dbReference>
<proteinExistence type="predicted"/>
<accession>A0AAJ2DN27</accession>
<name>A0AAJ2DN27_9BACI</name>
<dbReference type="RefSeq" id="WP_098114234.1">
    <property type="nucleotide sequence ID" value="NZ_NUCG01000014.1"/>
</dbReference>
<dbReference type="Proteomes" id="UP001248134">
    <property type="component" value="Unassembled WGS sequence"/>
</dbReference>